<dbReference type="EMBL" id="WNYA01003763">
    <property type="protein sequence ID" value="KAG8543231.1"/>
    <property type="molecule type" value="Genomic_DNA"/>
</dbReference>
<feature type="non-terminal residue" evidence="1">
    <location>
        <position position="1"/>
    </location>
</feature>
<evidence type="ECO:0000313" key="1">
    <source>
        <dbReference type="EMBL" id="KAG8543231.1"/>
    </source>
</evidence>
<evidence type="ECO:0000313" key="2">
    <source>
        <dbReference type="Proteomes" id="UP000824782"/>
    </source>
</evidence>
<dbReference type="AlphaFoldDB" id="A0AAV6Z9R3"/>
<keyword evidence="2" id="KW-1185">Reference proteome</keyword>
<dbReference type="Proteomes" id="UP000824782">
    <property type="component" value="Unassembled WGS sequence"/>
</dbReference>
<organism evidence="1 2">
    <name type="scientific">Engystomops pustulosus</name>
    <name type="common">Tungara frog</name>
    <name type="synonym">Physalaemus pustulosus</name>
    <dbReference type="NCBI Taxonomy" id="76066"/>
    <lineage>
        <taxon>Eukaryota</taxon>
        <taxon>Metazoa</taxon>
        <taxon>Chordata</taxon>
        <taxon>Craniata</taxon>
        <taxon>Vertebrata</taxon>
        <taxon>Euteleostomi</taxon>
        <taxon>Amphibia</taxon>
        <taxon>Batrachia</taxon>
        <taxon>Anura</taxon>
        <taxon>Neobatrachia</taxon>
        <taxon>Hyloidea</taxon>
        <taxon>Leptodactylidae</taxon>
        <taxon>Leiuperinae</taxon>
        <taxon>Engystomops</taxon>
    </lineage>
</organism>
<reference evidence="1" key="1">
    <citation type="thesis" date="2020" institute="ProQuest LLC" country="789 East Eisenhower Parkway, Ann Arbor, MI, USA">
        <title>Comparative Genomics and Chromosome Evolution.</title>
        <authorList>
            <person name="Mudd A.B."/>
        </authorList>
    </citation>
    <scope>NUCLEOTIDE SEQUENCE</scope>
    <source>
        <strain evidence="1">237g6f4</strain>
        <tissue evidence="1">Blood</tissue>
    </source>
</reference>
<sequence length="80" mass="9169">PPARVGAESWSGHCWCLCVVIHTQDSYRITYIYHLTTDPRHLIFTFPDVSPHIHRGDALSPAISCIGYGQQCQPIRRFQF</sequence>
<gene>
    <name evidence="1" type="ORF">GDO81_025166</name>
</gene>
<comment type="caution">
    <text evidence="1">The sequence shown here is derived from an EMBL/GenBank/DDBJ whole genome shotgun (WGS) entry which is preliminary data.</text>
</comment>
<accession>A0AAV6Z9R3</accession>
<protein>
    <submittedName>
        <fullName evidence="1">Uncharacterized protein</fullName>
    </submittedName>
</protein>
<proteinExistence type="predicted"/>
<name>A0AAV6Z9R3_ENGPU</name>